<accession>A0A1R1QIB0</accession>
<keyword evidence="7" id="KW-0449">Lipoprotein</keyword>
<comment type="caution">
    <text evidence="10">The sequence shown here is derived from an EMBL/GenBank/DDBJ whole genome shotgun (WGS) entry which is preliminary data.</text>
</comment>
<dbReference type="InterPro" id="IPR057336">
    <property type="entry name" value="GerAC_N"/>
</dbReference>
<evidence type="ECO:0000313" key="10">
    <source>
        <dbReference type="EMBL" id="OMI03958.1"/>
    </source>
</evidence>
<evidence type="ECO:0000259" key="8">
    <source>
        <dbReference type="Pfam" id="PF05504"/>
    </source>
</evidence>
<keyword evidence="11" id="KW-1185">Reference proteome</keyword>
<dbReference type="GeneID" id="92791433"/>
<dbReference type="Gene3D" id="3.30.300.210">
    <property type="entry name" value="Nutrient germinant receptor protein C, domain 3"/>
    <property type="match status" value="1"/>
</dbReference>
<dbReference type="GO" id="GO:0016020">
    <property type="term" value="C:membrane"/>
    <property type="evidence" value="ECO:0007669"/>
    <property type="project" value="UniProtKB-SubCell"/>
</dbReference>
<name>A0A1R1RZZ3_9BACI</name>
<proteinExistence type="inferred from homology"/>
<organism evidence="10 11">
    <name type="scientific">Bacillus swezeyi</name>
    <dbReference type="NCBI Taxonomy" id="1925020"/>
    <lineage>
        <taxon>Bacteria</taxon>
        <taxon>Bacillati</taxon>
        <taxon>Bacillota</taxon>
        <taxon>Bacilli</taxon>
        <taxon>Bacillales</taxon>
        <taxon>Bacillaceae</taxon>
        <taxon>Bacillus</taxon>
    </lineage>
</organism>
<evidence type="ECO:0000256" key="2">
    <source>
        <dbReference type="ARBA" id="ARBA00007886"/>
    </source>
</evidence>
<accession>A0A1R1RZZ3</accession>
<evidence type="ECO:0000256" key="6">
    <source>
        <dbReference type="ARBA" id="ARBA00023139"/>
    </source>
</evidence>
<evidence type="ECO:0000256" key="1">
    <source>
        <dbReference type="ARBA" id="ARBA00004635"/>
    </source>
</evidence>
<evidence type="ECO:0000256" key="3">
    <source>
        <dbReference type="ARBA" id="ARBA00022544"/>
    </source>
</evidence>
<dbReference type="PANTHER" id="PTHR35789">
    <property type="entry name" value="SPORE GERMINATION PROTEIN B3"/>
    <property type="match status" value="1"/>
</dbReference>
<keyword evidence="6" id="KW-0564">Palmitate</keyword>
<evidence type="ECO:0000256" key="7">
    <source>
        <dbReference type="ARBA" id="ARBA00023288"/>
    </source>
</evidence>
<comment type="subcellular location">
    <subcellularLocation>
        <location evidence="1">Membrane</location>
        <topology evidence="1">Lipid-anchor</topology>
    </subcellularLocation>
</comment>
<reference evidence="10 11" key="1">
    <citation type="submission" date="2017-01" db="EMBL/GenBank/DDBJ databases">
        <title>Bacillus phylogenomics.</title>
        <authorList>
            <person name="Dunlap C."/>
        </authorList>
    </citation>
    <scope>NUCLEOTIDE SEQUENCE [LARGE SCALE GENOMIC DNA]</scope>
    <source>
        <strain evidence="10 11">NRRL B-41282</strain>
    </source>
</reference>
<gene>
    <name evidence="10" type="ORF">BW143_14010</name>
</gene>
<comment type="similarity">
    <text evidence="2">Belongs to the GerABKC lipoprotein family.</text>
</comment>
<evidence type="ECO:0000256" key="5">
    <source>
        <dbReference type="ARBA" id="ARBA00023136"/>
    </source>
</evidence>
<sequence length="373" mass="42097">MKKKGILAALSLLLLLTGCWDSRQIEELSIAIGLAMDKGEDDKKVKMTYQFLVPKKIGQNGSAQDPTKIVATSGNTVHQTIRSTALKNFPVFSQHLHVIIFSEDLASDISLDALINQFIRDNSIRRSSEVYMAPGPAGRLLKIDDAGDPASEAIHSIAQNRASTIKLLKPVTLGDISIKMQKGMSFIMPRAVEEKGQLQLEGGAILKNNKPYANISSAQIEALNLLMGKVNGGVIESRHQGHLFSYEVFSITHRVHITRENDKYKFTVRSHIKGRLSEDWYKGEDSFNPNYIRAIERSVQKDIEKRVRQLIDLLQHDLKVDITDFSDYARINYPKRWQKDQHNWDKHFSEADIDYHINATIQDFGTKGATQAR</sequence>
<evidence type="ECO:0000259" key="9">
    <source>
        <dbReference type="Pfam" id="PF25198"/>
    </source>
</evidence>
<dbReference type="InterPro" id="IPR008844">
    <property type="entry name" value="Spore_GerAC-like"/>
</dbReference>
<dbReference type="NCBIfam" id="TIGR02887">
    <property type="entry name" value="spore_ger_x_C"/>
    <property type="match status" value="1"/>
</dbReference>
<dbReference type="InterPro" id="IPR046953">
    <property type="entry name" value="Spore_GerAC-like_C"/>
</dbReference>
<keyword evidence="4" id="KW-0732">Signal</keyword>
<dbReference type="Pfam" id="PF05504">
    <property type="entry name" value="Spore_GerAC"/>
    <property type="match status" value="1"/>
</dbReference>
<dbReference type="RefSeq" id="WP_076760758.1">
    <property type="nucleotide sequence ID" value="NZ_CP133085.1"/>
</dbReference>
<dbReference type="PROSITE" id="PS51257">
    <property type="entry name" value="PROKAR_LIPOPROTEIN"/>
    <property type="match status" value="1"/>
</dbReference>
<keyword evidence="5" id="KW-0472">Membrane</keyword>
<evidence type="ECO:0000256" key="4">
    <source>
        <dbReference type="ARBA" id="ARBA00022729"/>
    </source>
</evidence>
<dbReference type="InterPro" id="IPR038501">
    <property type="entry name" value="Spore_GerAC_C_sf"/>
</dbReference>
<dbReference type="GO" id="GO:0009847">
    <property type="term" value="P:spore germination"/>
    <property type="evidence" value="ECO:0007669"/>
    <property type="project" value="InterPro"/>
</dbReference>
<dbReference type="Proteomes" id="UP000187367">
    <property type="component" value="Unassembled WGS sequence"/>
</dbReference>
<dbReference type="OrthoDB" id="2569624at2"/>
<dbReference type="PANTHER" id="PTHR35789:SF1">
    <property type="entry name" value="SPORE GERMINATION PROTEIN B3"/>
    <property type="match status" value="1"/>
</dbReference>
<protein>
    <submittedName>
        <fullName evidence="10">Spore gernimation protein</fullName>
    </submittedName>
</protein>
<feature type="domain" description="Spore germination GerAC-like C-terminal" evidence="8">
    <location>
        <begin position="201"/>
        <end position="365"/>
    </location>
</feature>
<dbReference type="AlphaFoldDB" id="A0A1R1RZZ3"/>
<evidence type="ECO:0000313" key="11">
    <source>
        <dbReference type="Proteomes" id="UP000187367"/>
    </source>
</evidence>
<dbReference type="Gene3D" id="6.20.190.10">
    <property type="entry name" value="Nutrient germinant receptor protein C, domain 1"/>
    <property type="match status" value="1"/>
</dbReference>
<keyword evidence="3" id="KW-0309">Germination</keyword>
<dbReference type="Pfam" id="PF25198">
    <property type="entry name" value="Spore_GerAC_N"/>
    <property type="match status" value="1"/>
</dbReference>
<feature type="domain" description="Spore germination protein N-terminal" evidence="9">
    <location>
        <begin position="21"/>
        <end position="190"/>
    </location>
</feature>
<dbReference type="EMBL" id="MTJL01000027">
    <property type="protein sequence ID" value="OMI03958.1"/>
    <property type="molecule type" value="Genomic_DNA"/>
</dbReference>